<feature type="region of interest" description="Disordered" evidence="1">
    <location>
        <begin position="59"/>
        <end position="103"/>
    </location>
</feature>
<reference evidence="2 3" key="1">
    <citation type="journal article" date="2019" name="Int. J. Syst. Evol. Microbiol.">
        <title>The Global Catalogue of Microorganisms (GCM) 10K type strain sequencing project: providing services to taxonomists for standard genome sequencing and annotation.</title>
        <authorList>
            <consortium name="The Broad Institute Genomics Platform"/>
            <consortium name="The Broad Institute Genome Sequencing Center for Infectious Disease"/>
            <person name="Wu L."/>
            <person name="Ma J."/>
        </authorList>
    </citation>
    <scope>NUCLEOTIDE SEQUENCE [LARGE SCALE GENOMIC DNA]</scope>
    <source>
        <strain evidence="2 3">JCM 16373</strain>
    </source>
</reference>
<keyword evidence="3" id="KW-1185">Reference proteome</keyword>
<feature type="compositionally biased region" description="Polar residues" evidence="1">
    <location>
        <begin position="1"/>
        <end position="18"/>
    </location>
</feature>
<organism evidence="2 3">
    <name type="scientific">Streptomyces axinellae</name>
    <dbReference type="NCBI Taxonomy" id="552788"/>
    <lineage>
        <taxon>Bacteria</taxon>
        <taxon>Bacillati</taxon>
        <taxon>Actinomycetota</taxon>
        <taxon>Actinomycetes</taxon>
        <taxon>Kitasatosporales</taxon>
        <taxon>Streptomycetaceae</taxon>
        <taxon>Streptomyces</taxon>
    </lineage>
</organism>
<dbReference type="Proteomes" id="UP001501447">
    <property type="component" value="Unassembled WGS sequence"/>
</dbReference>
<evidence type="ECO:0000256" key="1">
    <source>
        <dbReference type="SAM" id="MobiDB-lite"/>
    </source>
</evidence>
<proteinExistence type="predicted"/>
<comment type="caution">
    <text evidence="2">The sequence shown here is derived from an EMBL/GenBank/DDBJ whole genome shotgun (WGS) entry which is preliminary data.</text>
</comment>
<evidence type="ECO:0000313" key="3">
    <source>
        <dbReference type="Proteomes" id="UP001501447"/>
    </source>
</evidence>
<name>A0ABN3PWH5_9ACTN</name>
<gene>
    <name evidence="2" type="ORF">GCM10009863_19150</name>
</gene>
<feature type="compositionally biased region" description="Acidic residues" evidence="1">
    <location>
        <begin position="94"/>
        <end position="103"/>
    </location>
</feature>
<evidence type="ECO:0000313" key="2">
    <source>
        <dbReference type="EMBL" id="GAA2605792.1"/>
    </source>
</evidence>
<dbReference type="EMBL" id="BAAARJ010000005">
    <property type="protein sequence ID" value="GAA2605792.1"/>
    <property type="molecule type" value="Genomic_DNA"/>
</dbReference>
<sequence>MRMRQITQRSEPVTSPTSPADPVGSAGQAAIRVAREGGRSCFRHLPRGFLLAYDGGCGRTSLNTHLSEPEGNGPEGEGEARRGSGVGNHRCDGWEDETGPQLM</sequence>
<accession>A0ABN3PWH5</accession>
<feature type="region of interest" description="Disordered" evidence="1">
    <location>
        <begin position="1"/>
        <end position="28"/>
    </location>
</feature>
<protein>
    <submittedName>
        <fullName evidence="2">Uncharacterized protein</fullName>
    </submittedName>
</protein>